<evidence type="ECO:0000313" key="2">
    <source>
        <dbReference type="EMBL" id="MBW0471005.1"/>
    </source>
</evidence>
<dbReference type="Gene3D" id="1.10.340.70">
    <property type="match status" value="1"/>
</dbReference>
<dbReference type="OrthoDB" id="5592268at2759"/>
<dbReference type="GO" id="GO:0003676">
    <property type="term" value="F:nucleic acid binding"/>
    <property type="evidence" value="ECO:0007669"/>
    <property type="project" value="InterPro"/>
</dbReference>
<dbReference type="Pfam" id="PF17921">
    <property type="entry name" value="Integrase_H2C2"/>
    <property type="match status" value="1"/>
</dbReference>
<dbReference type="Gene3D" id="3.30.420.10">
    <property type="entry name" value="Ribonuclease H-like superfamily/Ribonuclease H"/>
    <property type="match status" value="1"/>
</dbReference>
<dbReference type="PANTHER" id="PTHR37984">
    <property type="entry name" value="PROTEIN CBG26694"/>
    <property type="match status" value="1"/>
</dbReference>
<protein>
    <recommendedName>
        <fullName evidence="1">Integrase zinc-binding domain-containing protein</fullName>
    </recommendedName>
</protein>
<dbReference type="InterPro" id="IPR012337">
    <property type="entry name" value="RNaseH-like_sf"/>
</dbReference>
<sequence length="376" mass="43765">MTLCSRLLINTISHQFYYSISPGHLSEDRTLDKVKNCAWWPSWRKDTIEYCHTCDRFQKANRSTGKEFGLMIPIQEPKFSLEVFHMDWVTEIHPSGQRSYNSCLRILDRYRKTPIFLPFHKDDTAMDTALLLCNRAVSHTRFFGTKLSFSTAYHSQTDGLAERMIQTLEEMIRRFCAYGLDFKDSDGFAHYWCTLIHALELAYKTSVHSSTGQTPAIFKIMLDKVKHHAKQSINDTFYYAKQKWGKSHKVPYLRVGDLFLASSLNINNIKGPKKLRYYYVGPSVIFALHETNAVQVKLSGELENKHPTFPVILIRTYQPADKELLPLRNPTPLSVPPVKQSEEKKINKFIKERRLRVKIKENILSDIEIQYMKMNG</sequence>
<organism evidence="2 3">
    <name type="scientific">Austropuccinia psidii MF-1</name>
    <dbReference type="NCBI Taxonomy" id="1389203"/>
    <lineage>
        <taxon>Eukaryota</taxon>
        <taxon>Fungi</taxon>
        <taxon>Dikarya</taxon>
        <taxon>Basidiomycota</taxon>
        <taxon>Pucciniomycotina</taxon>
        <taxon>Pucciniomycetes</taxon>
        <taxon>Pucciniales</taxon>
        <taxon>Sphaerophragmiaceae</taxon>
        <taxon>Austropuccinia</taxon>
    </lineage>
</organism>
<evidence type="ECO:0000313" key="3">
    <source>
        <dbReference type="Proteomes" id="UP000765509"/>
    </source>
</evidence>
<proteinExistence type="predicted"/>
<dbReference type="InterPro" id="IPR036397">
    <property type="entry name" value="RNaseH_sf"/>
</dbReference>
<keyword evidence="3" id="KW-1185">Reference proteome</keyword>
<accession>A0A9Q3BTS4</accession>
<comment type="caution">
    <text evidence="2">The sequence shown here is derived from an EMBL/GenBank/DDBJ whole genome shotgun (WGS) entry which is preliminary data.</text>
</comment>
<name>A0A9Q3BTS4_9BASI</name>
<feature type="domain" description="Integrase zinc-binding" evidence="1">
    <location>
        <begin position="8"/>
        <end position="62"/>
    </location>
</feature>
<reference evidence="2" key="1">
    <citation type="submission" date="2021-03" db="EMBL/GenBank/DDBJ databases">
        <title>Draft genome sequence of rust myrtle Austropuccinia psidii MF-1, a brazilian biotype.</title>
        <authorList>
            <person name="Quecine M.C."/>
            <person name="Pachon D.M.R."/>
            <person name="Bonatelli M.L."/>
            <person name="Correr F.H."/>
            <person name="Franceschini L.M."/>
            <person name="Leite T.F."/>
            <person name="Margarido G.R.A."/>
            <person name="Almeida C.A."/>
            <person name="Ferrarezi J.A."/>
            <person name="Labate C.A."/>
        </authorList>
    </citation>
    <scope>NUCLEOTIDE SEQUENCE</scope>
    <source>
        <strain evidence="2">MF-1</strain>
    </source>
</reference>
<dbReference type="Proteomes" id="UP000765509">
    <property type="component" value="Unassembled WGS sequence"/>
</dbReference>
<dbReference type="SUPFAM" id="SSF53098">
    <property type="entry name" value="Ribonuclease H-like"/>
    <property type="match status" value="1"/>
</dbReference>
<evidence type="ECO:0000259" key="1">
    <source>
        <dbReference type="Pfam" id="PF17921"/>
    </source>
</evidence>
<gene>
    <name evidence="2" type="ORF">O181_010720</name>
</gene>
<dbReference type="EMBL" id="AVOT02002628">
    <property type="protein sequence ID" value="MBW0471005.1"/>
    <property type="molecule type" value="Genomic_DNA"/>
</dbReference>
<dbReference type="InterPro" id="IPR050951">
    <property type="entry name" value="Retrovirus_Pol_polyprotein"/>
</dbReference>
<dbReference type="AlphaFoldDB" id="A0A9Q3BTS4"/>
<dbReference type="PANTHER" id="PTHR37984:SF5">
    <property type="entry name" value="PROTEIN NYNRIN-LIKE"/>
    <property type="match status" value="1"/>
</dbReference>
<dbReference type="InterPro" id="IPR041588">
    <property type="entry name" value="Integrase_H2C2"/>
</dbReference>